<dbReference type="EMBL" id="BBNQ01000003">
    <property type="protein sequence ID" value="GAL61623.1"/>
    <property type="molecule type" value="Genomic_DNA"/>
</dbReference>
<dbReference type="PANTHER" id="PTHR30005:SF0">
    <property type="entry name" value="RETROGRADE REGULATION PROTEIN 2"/>
    <property type="match status" value="1"/>
</dbReference>
<evidence type="ECO:0000313" key="3">
    <source>
        <dbReference type="Proteomes" id="UP000029644"/>
    </source>
</evidence>
<dbReference type="AlphaFoldDB" id="A0A090VC15"/>
<dbReference type="InterPro" id="IPR003695">
    <property type="entry name" value="Ppx_GppA_N"/>
</dbReference>
<dbReference type="Proteomes" id="UP000029644">
    <property type="component" value="Unassembled WGS sequence"/>
</dbReference>
<dbReference type="GO" id="GO:0004309">
    <property type="term" value="F:exopolyphosphatase activity"/>
    <property type="evidence" value="ECO:0007669"/>
    <property type="project" value="UniProtKB-EC"/>
</dbReference>
<comment type="caution">
    <text evidence="2">The sequence shown here is derived from an EMBL/GenBank/DDBJ whole genome shotgun (WGS) entry which is preliminary data.</text>
</comment>
<dbReference type="InterPro" id="IPR043129">
    <property type="entry name" value="ATPase_NBD"/>
</dbReference>
<proteinExistence type="predicted"/>
<protein>
    <submittedName>
        <fullName evidence="2">Exopolyphosphatase</fullName>
        <ecNumber evidence="2">3.6.1.11</ecNumber>
    </submittedName>
</protein>
<feature type="domain" description="Ppx/GppA phosphatase N-terminal" evidence="1">
    <location>
        <begin position="2"/>
        <end position="151"/>
    </location>
</feature>
<sequence>MYVDVGGGSTEFTVIDHGKQVISRSFKIGTVRLLNDMVGKDTWQELQNWITDNTKVYDKIEVIGSGGNINKIFKISGKAMGKPLTYFYMTSYYNTLQSYSYEERITELDLNQDRADVIIPAMRIYMSAMKWSGAKNIYVPKIGLADGIIKSIYYDTVSSNTQ</sequence>
<dbReference type="Pfam" id="PF02541">
    <property type="entry name" value="Ppx-GppA"/>
    <property type="match status" value="1"/>
</dbReference>
<dbReference type="SUPFAM" id="SSF53067">
    <property type="entry name" value="Actin-like ATPase domain"/>
    <property type="match status" value="1"/>
</dbReference>
<dbReference type="PANTHER" id="PTHR30005">
    <property type="entry name" value="EXOPOLYPHOSPHATASE"/>
    <property type="match status" value="1"/>
</dbReference>
<keyword evidence="2" id="KW-0378">Hydrolase</keyword>
<dbReference type="EC" id="3.6.1.11" evidence="2"/>
<evidence type="ECO:0000313" key="2">
    <source>
        <dbReference type="EMBL" id="GAL61623.1"/>
    </source>
</evidence>
<dbReference type="Gene3D" id="3.30.420.150">
    <property type="entry name" value="Exopolyphosphatase. Domain 2"/>
    <property type="match status" value="1"/>
</dbReference>
<gene>
    <name evidence="2" type="ORF">JCM19300_1446</name>
</gene>
<organism evidence="2 3">
    <name type="scientific">Algibacter lectus</name>
    <dbReference type="NCBI Taxonomy" id="221126"/>
    <lineage>
        <taxon>Bacteria</taxon>
        <taxon>Pseudomonadati</taxon>
        <taxon>Bacteroidota</taxon>
        <taxon>Flavobacteriia</taxon>
        <taxon>Flavobacteriales</taxon>
        <taxon>Flavobacteriaceae</taxon>
        <taxon>Algibacter</taxon>
    </lineage>
</organism>
<reference evidence="2 3" key="1">
    <citation type="journal article" date="2014" name="Genome Announc.">
        <title>Draft Genome Sequences of Marine Flavobacterium Algibacter lectus Strains SS8 and NR4.</title>
        <authorList>
            <person name="Takatani N."/>
            <person name="Nakanishi M."/>
            <person name="Meirelles P."/>
            <person name="Mino S."/>
            <person name="Suda W."/>
            <person name="Oshima K."/>
            <person name="Hattori M."/>
            <person name="Ohkuma M."/>
            <person name="Hosokawa M."/>
            <person name="Miyashita K."/>
            <person name="Thompson F.L."/>
            <person name="Niwa A."/>
            <person name="Sawabe T."/>
            <person name="Sawabe T."/>
        </authorList>
    </citation>
    <scope>NUCLEOTIDE SEQUENCE [LARGE SCALE GENOMIC DNA]</scope>
    <source>
        <strain evidence="2 3">JCM 19300</strain>
    </source>
</reference>
<accession>A0A090VC15</accession>
<dbReference type="InterPro" id="IPR050273">
    <property type="entry name" value="GppA/Ppx_hydrolase"/>
</dbReference>
<evidence type="ECO:0000259" key="1">
    <source>
        <dbReference type="Pfam" id="PF02541"/>
    </source>
</evidence>
<name>A0A090VC15_9FLAO</name>